<feature type="transmembrane region" description="Helical" evidence="7">
    <location>
        <begin position="87"/>
        <end position="110"/>
    </location>
</feature>
<evidence type="ECO:0000256" key="5">
    <source>
        <dbReference type="ARBA" id="ARBA00022989"/>
    </source>
</evidence>
<evidence type="ECO:0000256" key="6">
    <source>
        <dbReference type="ARBA" id="ARBA00023136"/>
    </source>
</evidence>
<keyword evidence="5 7" id="KW-1133">Transmembrane helix</keyword>
<accession>A0A348W8W1</accession>
<evidence type="ECO:0000313" key="9">
    <source>
        <dbReference type="Proteomes" id="UP000264719"/>
    </source>
</evidence>
<name>A0A348W8W1_9RHOB</name>
<proteinExistence type="inferred from homology"/>
<dbReference type="GO" id="GO:0005886">
    <property type="term" value="C:plasma membrane"/>
    <property type="evidence" value="ECO:0007669"/>
    <property type="project" value="UniProtKB-SubCell"/>
</dbReference>
<feature type="transmembrane region" description="Helical" evidence="7">
    <location>
        <begin position="258"/>
        <end position="282"/>
    </location>
</feature>
<dbReference type="AlphaFoldDB" id="A0A348W8W1"/>
<dbReference type="InterPro" id="IPR050833">
    <property type="entry name" value="Poly_Biosynth_Transport"/>
</dbReference>
<feature type="transmembrane region" description="Helical" evidence="7">
    <location>
        <begin position="122"/>
        <end position="138"/>
    </location>
</feature>
<dbReference type="Proteomes" id="UP000264719">
    <property type="component" value="Unassembled WGS sequence"/>
</dbReference>
<comment type="subcellular location">
    <subcellularLocation>
        <location evidence="1">Cell membrane</location>
        <topology evidence="1">Multi-pass membrane protein</topology>
    </subcellularLocation>
</comment>
<comment type="caution">
    <text evidence="8">The sequence shown here is derived from an EMBL/GenBank/DDBJ whole genome shotgun (WGS) entry which is preliminary data.</text>
</comment>
<feature type="transmembrane region" description="Helical" evidence="7">
    <location>
        <begin position="329"/>
        <end position="346"/>
    </location>
</feature>
<feature type="transmembrane region" description="Helical" evidence="7">
    <location>
        <begin position="50"/>
        <end position="67"/>
    </location>
</feature>
<feature type="transmembrane region" description="Helical" evidence="7">
    <location>
        <begin position="302"/>
        <end position="323"/>
    </location>
</feature>
<feature type="transmembrane region" description="Helical" evidence="7">
    <location>
        <begin position="158"/>
        <end position="177"/>
    </location>
</feature>
<feature type="transmembrane region" description="Helical" evidence="7">
    <location>
        <begin position="183"/>
        <end position="202"/>
    </location>
</feature>
<dbReference type="PANTHER" id="PTHR30250:SF10">
    <property type="entry name" value="LIPOPOLYSACCHARIDE BIOSYNTHESIS PROTEIN WZXC"/>
    <property type="match status" value="1"/>
</dbReference>
<gene>
    <name evidence="8" type="ORF">DCS45_03710</name>
</gene>
<sequence>MKGISGMFTGSGLMARLMRSGSWVLIGYGGSQAIRLASNLILTRLLFPEAFGLMALVSVVTVGLMMFSDVGVGPSIAQSKRGDDPAFLDTAFSIQILRGALLWLATIALAGPMARFYDQPDLVLYLPIAGIALLLLGFKPTKVETAQRHLRFGRLTMIELASQAIGVVAMVVLALVTESVISLVLGSVVQALVKLILAWAVLPGHNNRPRIERAAMAEQMGFGKWVFLSTAFAFVSQQGDKAILGKLLSLETLGIYNIGYFLAGFPILLGVTLCNSLLIPVYRDRPPAESAANRAKLGRMRLVVTSALFAMLSGMALLGPWVVDLLYDARYAPAGAMLVVIALAFLPQAIGVTYERAALAAGDSRGAFVYSGLRAVLQVGCLLVGFRLAGLVGGMVSYGVAMALVHPLLIRLARRHQAWGARHDAGFAVLAALIIGAVVWLHWPAIAALSLAQ</sequence>
<dbReference type="PANTHER" id="PTHR30250">
    <property type="entry name" value="PST FAMILY PREDICTED COLANIC ACID TRANSPORTER"/>
    <property type="match status" value="1"/>
</dbReference>
<evidence type="ECO:0000256" key="7">
    <source>
        <dbReference type="SAM" id="Phobius"/>
    </source>
</evidence>
<keyword evidence="3" id="KW-1003">Cell membrane</keyword>
<evidence type="ECO:0000313" key="8">
    <source>
        <dbReference type="EMBL" id="HAR50973.1"/>
    </source>
</evidence>
<evidence type="ECO:0000256" key="1">
    <source>
        <dbReference type="ARBA" id="ARBA00004651"/>
    </source>
</evidence>
<dbReference type="RefSeq" id="WP_339855841.1">
    <property type="nucleotide sequence ID" value="NZ_CAXAXR010000027.1"/>
</dbReference>
<feature type="transmembrane region" description="Helical" evidence="7">
    <location>
        <begin position="425"/>
        <end position="443"/>
    </location>
</feature>
<evidence type="ECO:0000256" key="3">
    <source>
        <dbReference type="ARBA" id="ARBA00022475"/>
    </source>
</evidence>
<dbReference type="EMBL" id="DMVW01000041">
    <property type="protein sequence ID" value="HAR50973.1"/>
    <property type="molecule type" value="Genomic_DNA"/>
</dbReference>
<keyword evidence="6 7" id="KW-0472">Membrane</keyword>
<keyword evidence="4 7" id="KW-0812">Transmembrane</keyword>
<reference evidence="8 9" key="1">
    <citation type="journal article" date="2018" name="Nat. Biotechnol.">
        <title>A standardized bacterial taxonomy based on genome phylogeny substantially revises the tree of life.</title>
        <authorList>
            <person name="Parks D.H."/>
            <person name="Chuvochina M."/>
            <person name="Waite D.W."/>
            <person name="Rinke C."/>
            <person name="Skarshewski A."/>
            <person name="Chaumeil P.A."/>
            <person name="Hugenholtz P."/>
        </authorList>
    </citation>
    <scope>NUCLEOTIDE SEQUENCE [LARGE SCALE GENOMIC DNA]</scope>
    <source>
        <strain evidence="8">UBA9169</strain>
    </source>
</reference>
<feature type="transmembrane region" description="Helical" evidence="7">
    <location>
        <begin position="367"/>
        <end position="389"/>
    </location>
</feature>
<comment type="similarity">
    <text evidence="2">Belongs to the polysaccharide synthase family.</text>
</comment>
<evidence type="ECO:0000256" key="4">
    <source>
        <dbReference type="ARBA" id="ARBA00022692"/>
    </source>
</evidence>
<feature type="transmembrane region" description="Helical" evidence="7">
    <location>
        <begin position="395"/>
        <end position="413"/>
    </location>
</feature>
<organism evidence="8 9">
    <name type="scientific">Roseovarius nubinhibens</name>
    <dbReference type="NCBI Taxonomy" id="314263"/>
    <lineage>
        <taxon>Bacteria</taxon>
        <taxon>Pseudomonadati</taxon>
        <taxon>Pseudomonadota</taxon>
        <taxon>Alphaproteobacteria</taxon>
        <taxon>Rhodobacterales</taxon>
        <taxon>Roseobacteraceae</taxon>
        <taxon>Roseovarius</taxon>
    </lineage>
</organism>
<protein>
    <submittedName>
        <fullName evidence="8">Polysaccharide biosynthesis protein</fullName>
    </submittedName>
</protein>
<evidence type="ECO:0000256" key="2">
    <source>
        <dbReference type="ARBA" id="ARBA00007430"/>
    </source>
</evidence>
<dbReference type="Pfam" id="PF13440">
    <property type="entry name" value="Polysacc_synt_3"/>
    <property type="match status" value="1"/>
</dbReference>